<evidence type="ECO:0000256" key="4">
    <source>
        <dbReference type="ARBA" id="ARBA00022692"/>
    </source>
</evidence>
<evidence type="ECO:0000256" key="7">
    <source>
        <dbReference type="SAM" id="Phobius"/>
    </source>
</evidence>
<dbReference type="PANTHER" id="PTHR33778">
    <property type="entry name" value="PROTEIN MGTC"/>
    <property type="match status" value="1"/>
</dbReference>
<feature type="transmembrane region" description="Helical" evidence="7">
    <location>
        <begin position="104"/>
        <end position="137"/>
    </location>
</feature>
<name>A0A840TRW4_9BACT</name>
<protein>
    <submittedName>
        <fullName evidence="9">Putative membrane protein YhiD involved in acid resistance</fullName>
    </submittedName>
</protein>
<evidence type="ECO:0000256" key="3">
    <source>
        <dbReference type="ARBA" id="ARBA00022475"/>
    </source>
</evidence>
<keyword evidence="5 7" id="KW-1133">Transmembrane helix</keyword>
<dbReference type="Pfam" id="PF02308">
    <property type="entry name" value="MgtC"/>
    <property type="match status" value="1"/>
</dbReference>
<proteinExistence type="inferred from homology"/>
<feature type="transmembrane region" description="Helical" evidence="7">
    <location>
        <begin position="72"/>
        <end position="92"/>
    </location>
</feature>
<keyword evidence="3" id="KW-1003">Cell membrane</keyword>
<evidence type="ECO:0000256" key="1">
    <source>
        <dbReference type="ARBA" id="ARBA00004651"/>
    </source>
</evidence>
<evidence type="ECO:0000256" key="6">
    <source>
        <dbReference type="ARBA" id="ARBA00023136"/>
    </source>
</evidence>
<evidence type="ECO:0000259" key="8">
    <source>
        <dbReference type="Pfam" id="PF02308"/>
    </source>
</evidence>
<dbReference type="EMBL" id="JACHGF010000001">
    <property type="protein sequence ID" value="MBB5282459.1"/>
    <property type="molecule type" value="Genomic_DNA"/>
</dbReference>
<dbReference type="PRINTS" id="PR01837">
    <property type="entry name" value="MGTCSAPBPROT"/>
</dbReference>
<comment type="similarity">
    <text evidence="2">Belongs to the MgtC/SapB family.</text>
</comment>
<reference evidence="9 10" key="1">
    <citation type="submission" date="2020-08" db="EMBL/GenBank/DDBJ databases">
        <title>Genomic Encyclopedia of Type Strains, Phase IV (KMG-IV): sequencing the most valuable type-strain genomes for metagenomic binning, comparative biology and taxonomic classification.</title>
        <authorList>
            <person name="Goeker M."/>
        </authorList>
    </citation>
    <scope>NUCLEOTIDE SEQUENCE [LARGE SCALE GENOMIC DNA]</scope>
    <source>
        <strain evidence="9 10">DSM 105074</strain>
    </source>
</reference>
<dbReference type="AlphaFoldDB" id="A0A840TRW4"/>
<keyword evidence="4 7" id="KW-0812">Transmembrane</keyword>
<dbReference type="InterPro" id="IPR003416">
    <property type="entry name" value="MgtC/SapB/SrpB/YhiD_fam"/>
</dbReference>
<feature type="transmembrane region" description="Helical" evidence="7">
    <location>
        <begin position="39"/>
        <end position="60"/>
    </location>
</feature>
<sequence>MMISWTEIALRLCVAALLGGIVGLERERKDWAAGLRTHMMVCVGAALSMLVSAHGFYEVLTHEHIELDPSRVAAQVVSGIGFLGAGTILFLRQEVIRGLTTASGLWTVAAIGLATGGGMYFAAATTTVLAILVLWGLQQV</sequence>
<comment type="caution">
    <text evidence="9">The sequence shown here is derived from an EMBL/GenBank/DDBJ whole genome shotgun (WGS) entry which is preliminary data.</text>
</comment>
<evidence type="ECO:0000256" key="5">
    <source>
        <dbReference type="ARBA" id="ARBA00022989"/>
    </source>
</evidence>
<dbReference type="Proteomes" id="UP000557307">
    <property type="component" value="Unassembled WGS sequence"/>
</dbReference>
<dbReference type="InterPro" id="IPR049177">
    <property type="entry name" value="MgtC_SapB_SrpB_YhiD_N"/>
</dbReference>
<dbReference type="RefSeq" id="WP_246439516.1">
    <property type="nucleotide sequence ID" value="NZ_JACHGF010000001.1"/>
</dbReference>
<evidence type="ECO:0000256" key="2">
    <source>
        <dbReference type="ARBA" id="ARBA00009298"/>
    </source>
</evidence>
<keyword evidence="6 7" id="KW-0472">Membrane</keyword>
<dbReference type="GO" id="GO:0005886">
    <property type="term" value="C:plasma membrane"/>
    <property type="evidence" value="ECO:0007669"/>
    <property type="project" value="UniProtKB-SubCell"/>
</dbReference>
<feature type="domain" description="MgtC/SapB/SrpB/YhiD N-terminal" evidence="8">
    <location>
        <begin position="12"/>
        <end position="139"/>
    </location>
</feature>
<gene>
    <name evidence="9" type="ORF">HNQ92_000580</name>
</gene>
<dbReference type="PANTHER" id="PTHR33778:SF1">
    <property type="entry name" value="MAGNESIUM TRANSPORTER YHID-RELATED"/>
    <property type="match status" value="1"/>
</dbReference>
<organism evidence="9 10">
    <name type="scientific">Rhabdobacter roseus</name>
    <dbReference type="NCBI Taxonomy" id="1655419"/>
    <lineage>
        <taxon>Bacteria</taxon>
        <taxon>Pseudomonadati</taxon>
        <taxon>Bacteroidota</taxon>
        <taxon>Cytophagia</taxon>
        <taxon>Cytophagales</taxon>
        <taxon>Cytophagaceae</taxon>
        <taxon>Rhabdobacter</taxon>
    </lineage>
</organism>
<accession>A0A840TRW4</accession>
<evidence type="ECO:0000313" key="10">
    <source>
        <dbReference type="Proteomes" id="UP000557307"/>
    </source>
</evidence>
<evidence type="ECO:0000313" key="9">
    <source>
        <dbReference type="EMBL" id="MBB5282459.1"/>
    </source>
</evidence>
<comment type="subcellular location">
    <subcellularLocation>
        <location evidence="1">Cell membrane</location>
        <topology evidence="1">Multi-pass membrane protein</topology>
    </subcellularLocation>
</comment>
<keyword evidence="10" id="KW-1185">Reference proteome</keyword>